<dbReference type="PANTHER" id="PTHR32419">
    <property type="entry name" value="GLUTATHIONYL-HYDROQUINONE REDUCTASE"/>
    <property type="match status" value="1"/>
</dbReference>
<evidence type="ECO:0000256" key="1">
    <source>
        <dbReference type="PIRSR" id="PIRSR015753-1"/>
    </source>
</evidence>
<dbReference type="EMBL" id="KB007805">
    <property type="protein sequence ID" value="ELR25249.1"/>
    <property type="molecule type" value="Genomic_DNA"/>
</dbReference>
<dbReference type="InterPro" id="IPR004045">
    <property type="entry name" value="Glutathione_S-Trfase_N"/>
</dbReference>
<dbReference type="GeneID" id="14926295"/>
<dbReference type="VEuPathDB" id="AmoebaDB:ACA1_290130"/>
<dbReference type="InterPro" id="IPR047047">
    <property type="entry name" value="GST_Omega-like_C"/>
</dbReference>
<dbReference type="InterPro" id="IPR036282">
    <property type="entry name" value="Glutathione-S-Trfase_C_sf"/>
</dbReference>
<dbReference type="OMA" id="PWANRAI"/>
<dbReference type="InterPro" id="IPR016639">
    <property type="entry name" value="GST_Omega/GSH"/>
</dbReference>
<feature type="active site" description="Nucleophile" evidence="1">
    <location>
        <position position="54"/>
    </location>
</feature>
<sequence>MATQRIFNSLQENDKTTGRFERKPTSFRDKVTADGSSGYKAEAGRYHLYVSYACPWASRCLAFRSLKGLQDAIPVHTVAPRWGVIDEPTGAKSWVFSDQEIGGRKTNDGLNNTKSMRELYELHDPQYADRYTVPVLWDSQTKKIVNNESSEIIRMFNTEFNAFAKHPEVDLYPAEQREEIDALNTWMYETINNGVYKCGFATSQAAYEEAFQVLFATLDDAEEKLSKTRFLGGNKPNEADIRLFVTLVRFDPVYVQHFKTNKKRIADYPNLWGYTRDVYQWPGIAETVNLVQIKEHYFGSHPRINPLGIVPAGPEIDFATPHGRDQLFA</sequence>
<dbReference type="GO" id="GO:0004364">
    <property type="term" value="F:glutathione transferase activity"/>
    <property type="evidence" value="ECO:0007669"/>
    <property type="project" value="InterPro"/>
</dbReference>
<feature type="site" description="Lowers pKa of active site Cys" evidence="3">
    <location>
        <position position="254"/>
    </location>
</feature>
<dbReference type="InterPro" id="IPR036249">
    <property type="entry name" value="Thioredoxin-like_sf"/>
</dbReference>
<dbReference type="Gene3D" id="3.40.30.10">
    <property type="entry name" value="Glutaredoxin"/>
    <property type="match status" value="1"/>
</dbReference>
<dbReference type="Gene3D" id="1.20.1050.10">
    <property type="match status" value="1"/>
</dbReference>
<evidence type="ECO:0000259" key="4">
    <source>
        <dbReference type="PROSITE" id="PS50405"/>
    </source>
</evidence>
<dbReference type="SUPFAM" id="SSF52833">
    <property type="entry name" value="Thioredoxin-like"/>
    <property type="match status" value="1"/>
</dbReference>
<feature type="site" description="Lowers pKa of active site Cys" evidence="3">
    <location>
        <position position="297"/>
    </location>
</feature>
<evidence type="ECO:0000256" key="3">
    <source>
        <dbReference type="PIRSR" id="PIRSR015753-3"/>
    </source>
</evidence>
<keyword evidence="5" id="KW-0808">Transferase</keyword>
<feature type="binding site" evidence="2">
    <location>
        <position position="94"/>
    </location>
    <ligand>
        <name>glutathione</name>
        <dbReference type="ChEBI" id="CHEBI:57925"/>
    </ligand>
</feature>
<keyword evidence="6" id="KW-1185">Reference proteome</keyword>
<dbReference type="OrthoDB" id="14734at2759"/>
<organism evidence="5 6">
    <name type="scientific">Acanthamoeba castellanii (strain ATCC 30010 / Neff)</name>
    <dbReference type="NCBI Taxonomy" id="1257118"/>
    <lineage>
        <taxon>Eukaryota</taxon>
        <taxon>Amoebozoa</taxon>
        <taxon>Discosea</taxon>
        <taxon>Longamoebia</taxon>
        <taxon>Centramoebida</taxon>
        <taxon>Acanthamoebidae</taxon>
        <taxon>Acanthamoeba</taxon>
    </lineage>
</organism>
<dbReference type="KEGG" id="acan:ACA1_290130"/>
<gene>
    <name evidence="5" type="ORF">ACA1_290130</name>
</gene>
<proteinExistence type="predicted"/>
<reference evidence="5 6" key="1">
    <citation type="journal article" date="2013" name="Genome Biol.">
        <title>Genome of Acanthamoeba castellanii highlights extensive lateral gene transfer and early evolution of tyrosine kinase signaling.</title>
        <authorList>
            <person name="Clarke M."/>
            <person name="Lohan A.J."/>
            <person name="Liu B."/>
            <person name="Lagkouvardos I."/>
            <person name="Roy S."/>
            <person name="Zafar N."/>
            <person name="Bertelli C."/>
            <person name="Schilde C."/>
            <person name="Kianianmomeni A."/>
            <person name="Burglin T.R."/>
            <person name="Frech C."/>
            <person name="Turcotte B."/>
            <person name="Kopec K.O."/>
            <person name="Synnott J.M."/>
            <person name="Choo C."/>
            <person name="Paponov I."/>
            <person name="Finkler A."/>
            <person name="Soon Heng Tan C."/>
            <person name="Hutchins A.P."/>
            <person name="Weinmeier T."/>
            <person name="Rattei T."/>
            <person name="Chu J.S."/>
            <person name="Gimenez G."/>
            <person name="Irimia M."/>
            <person name="Rigden D.J."/>
            <person name="Fitzpatrick D.A."/>
            <person name="Lorenzo-Morales J."/>
            <person name="Bateman A."/>
            <person name="Chiu C.H."/>
            <person name="Tang P."/>
            <person name="Hegemann P."/>
            <person name="Fromm H."/>
            <person name="Raoult D."/>
            <person name="Greub G."/>
            <person name="Miranda-Saavedra D."/>
            <person name="Chen N."/>
            <person name="Nash P."/>
            <person name="Ginger M.L."/>
            <person name="Horn M."/>
            <person name="Schaap P."/>
            <person name="Caler L."/>
            <person name="Loftus B."/>
        </authorList>
    </citation>
    <scope>NUCLEOTIDE SEQUENCE [LARGE SCALE GENOMIC DNA]</scope>
    <source>
        <strain evidence="5 6">Neff</strain>
    </source>
</reference>
<dbReference type="PANTHER" id="PTHR32419:SF6">
    <property type="entry name" value="GLUTATHIONE S-TRANSFERASE OMEGA-LIKE 1-RELATED"/>
    <property type="match status" value="1"/>
</dbReference>
<feature type="binding site" evidence="2">
    <location>
        <begin position="148"/>
        <end position="149"/>
    </location>
    <ligand>
        <name>glutathione</name>
        <dbReference type="ChEBI" id="CHEBI:57925"/>
    </ligand>
</feature>
<dbReference type="SFLD" id="SFLDS00019">
    <property type="entry name" value="Glutathione_Transferase_(cytos"/>
    <property type="match status" value="1"/>
</dbReference>
<dbReference type="InterPro" id="IPR010987">
    <property type="entry name" value="Glutathione-S-Trfase_C-like"/>
</dbReference>
<dbReference type="Pfam" id="PF13409">
    <property type="entry name" value="GST_N_2"/>
    <property type="match status" value="1"/>
</dbReference>
<evidence type="ECO:0000313" key="6">
    <source>
        <dbReference type="Proteomes" id="UP000011083"/>
    </source>
</evidence>
<name>L8HI41_ACACF</name>
<dbReference type="PIRSF" id="PIRSF015753">
    <property type="entry name" value="GST"/>
    <property type="match status" value="1"/>
</dbReference>
<dbReference type="GO" id="GO:0005737">
    <property type="term" value="C:cytoplasm"/>
    <property type="evidence" value="ECO:0007669"/>
    <property type="project" value="TreeGrafter"/>
</dbReference>
<dbReference type="AlphaFoldDB" id="L8HI41"/>
<dbReference type="RefSeq" id="XP_004368004.1">
    <property type="nucleotide sequence ID" value="XM_004367947.1"/>
</dbReference>
<accession>L8HI41</accession>
<dbReference type="Pfam" id="PF13410">
    <property type="entry name" value="GST_C_2"/>
    <property type="match status" value="1"/>
</dbReference>
<dbReference type="SUPFAM" id="SSF47616">
    <property type="entry name" value="GST C-terminal domain-like"/>
    <property type="match status" value="1"/>
</dbReference>
<evidence type="ECO:0000313" key="5">
    <source>
        <dbReference type="EMBL" id="ELR25249.1"/>
    </source>
</evidence>
<feature type="binding site" evidence="2">
    <location>
        <begin position="130"/>
        <end position="133"/>
    </location>
    <ligand>
        <name>glutathione</name>
        <dbReference type="ChEBI" id="CHEBI:57925"/>
    </ligand>
</feature>
<evidence type="ECO:0000256" key="2">
    <source>
        <dbReference type="PIRSR" id="PIRSR015753-2"/>
    </source>
</evidence>
<dbReference type="SFLD" id="SFLDG01206">
    <property type="entry name" value="Xi.1"/>
    <property type="match status" value="1"/>
</dbReference>
<dbReference type="PROSITE" id="PS50405">
    <property type="entry name" value="GST_CTER"/>
    <property type="match status" value="1"/>
</dbReference>
<feature type="domain" description="GST C-terminal" evidence="4">
    <location>
        <begin position="173"/>
        <end position="300"/>
    </location>
</feature>
<dbReference type="Proteomes" id="UP000011083">
    <property type="component" value="Unassembled WGS sequence"/>
</dbReference>
<dbReference type="STRING" id="1257118.L8HI41"/>
<dbReference type="InterPro" id="IPR040079">
    <property type="entry name" value="Glutathione_S-Trfase"/>
</dbReference>
<protein>
    <submittedName>
        <fullName evidence="5">Glutathione Stransferase domain containing protein</fullName>
    </submittedName>
</protein>
<dbReference type="CDD" id="cd03190">
    <property type="entry name" value="GST_C_Omega_like"/>
    <property type="match status" value="1"/>
</dbReference>
<dbReference type="SFLD" id="SFLDG01148">
    <property type="entry name" value="Xi_(cytGST)"/>
    <property type="match status" value="1"/>
</dbReference>
<feature type="active site" description="Proton donor/acceptor" evidence="1">
    <location>
        <position position="196"/>
    </location>
</feature>